<evidence type="ECO:0000313" key="2">
    <source>
        <dbReference type="Proteomes" id="UP000095281"/>
    </source>
</evidence>
<proteinExistence type="predicted"/>
<sequence>MAGQDYDDQQLRIERKLTENHQIKTNLVIRQAASDERRDILERQLLETREEHRKLMEERKQTFWGSVKKIVVQKIGEVQNYFDKVNNTNQNVGNDENRENDTNNQPEIVNNEGNDNKNVTGRLSKIGDDHVKFREKLFSKTKKPPKNEKQIFTFNNGGLEINNDDGNVNINKEETSKQNKNNKEENKSRSIGDGSGNIFVNKNSNAQRIEADLDEQREADIAEEQKVKDDEEFNDHLETEINIMRAENEKMKKDQNEPGIFTNICDGVKNYPNICFNYAKTCYDKIKKLFSKETLFMGLRQRIWHRFPKNEEDNDKTDNDNNKDGSNGFKDAVIKAVIGAIDKASKAVTEAVEKVCDVVISIDVGVKNVVSSGCKKIKGWFSSWFS</sequence>
<organism evidence="2 3">
    <name type="scientific">Meloidogyne hapla</name>
    <name type="common">Root-knot nematode worm</name>
    <dbReference type="NCBI Taxonomy" id="6305"/>
    <lineage>
        <taxon>Eukaryota</taxon>
        <taxon>Metazoa</taxon>
        <taxon>Ecdysozoa</taxon>
        <taxon>Nematoda</taxon>
        <taxon>Chromadorea</taxon>
        <taxon>Rhabditida</taxon>
        <taxon>Tylenchina</taxon>
        <taxon>Tylenchomorpha</taxon>
        <taxon>Tylenchoidea</taxon>
        <taxon>Meloidogynidae</taxon>
        <taxon>Meloidogyninae</taxon>
        <taxon>Meloidogyne</taxon>
    </lineage>
</organism>
<protein>
    <submittedName>
        <fullName evidence="3">Uncharacterized protein</fullName>
    </submittedName>
</protein>
<feature type="compositionally biased region" description="Polar residues" evidence="1">
    <location>
        <begin position="102"/>
        <end position="119"/>
    </location>
</feature>
<feature type="region of interest" description="Disordered" evidence="1">
    <location>
        <begin position="86"/>
        <end position="119"/>
    </location>
</feature>
<name>A0A1I8B9D3_MELHA</name>
<feature type="region of interest" description="Disordered" evidence="1">
    <location>
        <begin position="139"/>
        <end position="200"/>
    </location>
</feature>
<accession>A0A1I8B9D3</accession>
<dbReference type="Proteomes" id="UP000095281">
    <property type="component" value="Unplaced"/>
</dbReference>
<evidence type="ECO:0000313" key="3">
    <source>
        <dbReference type="WBParaSite" id="MhA1_Contig1622.frz3.gene6"/>
    </source>
</evidence>
<feature type="compositionally biased region" description="Basic and acidic residues" evidence="1">
    <location>
        <begin position="171"/>
        <end position="190"/>
    </location>
</feature>
<keyword evidence="2" id="KW-1185">Reference proteome</keyword>
<evidence type="ECO:0000256" key="1">
    <source>
        <dbReference type="SAM" id="MobiDB-lite"/>
    </source>
</evidence>
<dbReference type="WBParaSite" id="MhA1_Contig1622.frz3.gene6">
    <property type="protein sequence ID" value="MhA1_Contig1622.frz3.gene6"/>
    <property type="gene ID" value="MhA1_Contig1622.frz3.gene6"/>
</dbReference>
<dbReference type="AlphaFoldDB" id="A0A1I8B9D3"/>
<reference evidence="3" key="1">
    <citation type="submission" date="2016-11" db="UniProtKB">
        <authorList>
            <consortium name="WormBaseParasite"/>
        </authorList>
    </citation>
    <scope>IDENTIFICATION</scope>
</reference>